<protein>
    <submittedName>
        <fullName evidence="3">Eukaryotic translation initiation factor 3 30 kDa subunit</fullName>
    </submittedName>
</protein>
<accession>A0A183FCA2</accession>
<dbReference type="WBParaSite" id="HPBE_0000379401-mRNA-1">
    <property type="protein sequence ID" value="HPBE_0000379401-mRNA-1"/>
    <property type="gene ID" value="HPBE_0000379401"/>
</dbReference>
<dbReference type="OrthoDB" id="6022699at2759"/>
<keyword evidence="2" id="KW-1185">Reference proteome</keyword>
<evidence type="ECO:0000313" key="2">
    <source>
        <dbReference type="Proteomes" id="UP000050761"/>
    </source>
</evidence>
<accession>A0A3P7Z2D5</accession>
<sequence length="84" mass="9410">MVEYGCNVDNKFGFMSDDDEFDDPQELISHVTQLVAEKAAAQKKAEKLAKQAAALPKEPVKCAGEFFLCFVVSLQFVRINRPNE</sequence>
<evidence type="ECO:0000313" key="3">
    <source>
        <dbReference type="WBParaSite" id="HPBE_0000379401-mRNA-1"/>
    </source>
</evidence>
<dbReference type="AlphaFoldDB" id="A0A183FCA2"/>
<proteinExistence type="predicted"/>
<reference evidence="3" key="2">
    <citation type="submission" date="2019-09" db="UniProtKB">
        <authorList>
            <consortium name="WormBaseParasite"/>
        </authorList>
    </citation>
    <scope>IDENTIFICATION</scope>
</reference>
<reference evidence="1 2" key="1">
    <citation type="submission" date="2018-11" db="EMBL/GenBank/DDBJ databases">
        <authorList>
            <consortium name="Pathogen Informatics"/>
        </authorList>
    </citation>
    <scope>NUCLEOTIDE SEQUENCE [LARGE SCALE GENOMIC DNA]</scope>
</reference>
<dbReference type="EMBL" id="UZAH01015141">
    <property type="protein sequence ID" value="VDO43525.1"/>
    <property type="molecule type" value="Genomic_DNA"/>
</dbReference>
<gene>
    <name evidence="1" type="ORF">HPBE_LOCUS3795</name>
</gene>
<name>A0A183FCA2_HELPZ</name>
<organism evidence="2 3">
    <name type="scientific">Heligmosomoides polygyrus</name>
    <name type="common">Parasitic roundworm</name>
    <dbReference type="NCBI Taxonomy" id="6339"/>
    <lineage>
        <taxon>Eukaryota</taxon>
        <taxon>Metazoa</taxon>
        <taxon>Ecdysozoa</taxon>
        <taxon>Nematoda</taxon>
        <taxon>Chromadorea</taxon>
        <taxon>Rhabditida</taxon>
        <taxon>Rhabditina</taxon>
        <taxon>Rhabditomorpha</taxon>
        <taxon>Strongyloidea</taxon>
        <taxon>Heligmosomidae</taxon>
        <taxon>Heligmosomoides</taxon>
    </lineage>
</organism>
<dbReference type="Proteomes" id="UP000050761">
    <property type="component" value="Unassembled WGS sequence"/>
</dbReference>
<evidence type="ECO:0000313" key="1">
    <source>
        <dbReference type="EMBL" id="VDO43525.1"/>
    </source>
</evidence>